<dbReference type="Pfam" id="PF01152">
    <property type="entry name" value="Bac_globin"/>
    <property type="match status" value="1"/>
</dbReference>
<dbReference type="AlphaFoldDB" id="A0A4R8IZL6"/>
<accession>A0A4R8IZL6</accession>
<dbReference type="InterPro" id="IPR009050">
    <property type="entry name" value="Globin-like_sf"/>
</dbReference>
<protein>
    <submittedName>
        <fullName evidence="6">Hemoglobin</fullName>
    </submittedName>
</protein>
<dbReference type="EMBL" id="SOQX01000002">
    <property type="protein sequence ID" value="TDY02913.1"/>
    <property type="molecule type" value="Genomic_DNA"/>
</dbReference>
<keyword evidence="1" id="KW-0813">Transport</keyword>
<dbReference type="GO" id="GO:0019825">
    <property type="term" value="F:oxygen binding"/>
    <property type="evidence" value="ECO:0007669"/>
    <property type="project" value="InterPro"/>
</dbReference>
<evidence type="ECO:0000256" key="1">
    <source>
        <dbReference type="ARBA" id="ARBA00022448"/>
    </source>
</evidence>
<gene>
    <name evidence="6" type="ORF">EDC23_1297</name>
</gene>
<dbReference type="GO" id="GO:0020037">
    <property type="term" value="F:heme binding"/>
    <property type="evidence" value="ECO:0007669"/>
    <property type="project" value="InterPro"/>
</dbReference>
<evidence type="ECO:0000313" key="6">
    <source>
        <dbReference type="EMBL" id="TDY02913.1"/>
    </source>
</evidence>
<dbReference type="GO" id="GO:0046872">
    <property type="term" value="F:metal ion binding"/>
    <property type="evidence" value="ECO:0007669"/>
    <property type="project" value="UniProtKB-KW"/>
</dbReference>
<evidence type="ECO:0000256" key="4">
    <source>
        <dbReference type="ARBA" id="ARBA00023004"/>
    </source>
</evidence>
<evidence type="ECO:0000256" key="3">
    <source>
        <dbReference type="ARBA" id="ARBA00022723"/>
    </source>
</evidence>
<dbReference type="OrthoDB" id="9795814at2"/>
<keyword evidence="7" id="KW-1185">Reference proteome</keyword>
<dbReference type="CDD" id="cd00454">
    <property type="entry name" value="TrHb1_N"/>
    <property type="match status" value="1"/>
</dbReference>
<dbReference type="InterPro" id="IPR012292">
    <property type="entry name" value="Globin/Proto"/>
</dbReference>
<dbReference type="SUPFAM" id="SSF46458">
    <property type="entry name" value="Globin-like"/>
    <property type="match status" value="1"/>
</dbReference>
<feature type="binding site" description="distal binding residue" evidence="5">
    <location>
        <position position="77"/>
    </location>
    <ligand>
        <name>heme</name>
        <dbReference type="ChEBI" id="CHEBI:30413"/>
    </ligand>
    <ligandPart>
        <name>Fe</name>
        <dbReference type="ChEBI" id="CHEBI:18248"/>
    </ligandPart>
</feature>
<dbReference type="InterPro" id="IPR001486">
    <property type="entry name" value="Hemoglobin_trunc"/>
</dbReference>
<evidence type="ECO:0000256" key="5">
    <source>
        <dbReference type="PIRSR" id="PIRSR601486-1"/>
    </source>
</evidence>
<organism evidence="6 7">
    <name type="scientific">Thiohalophilus thiocyanatoxydans</name>
    <dbReference type="NCBI Taxonomy" id="381308"/>
    <lineage>
        <taxon>Bacteria</taxon>
        <taxon>Pseudomonadati</taxon>
        <taxon>Pseudomonadota</taxon>
        <taxon>Gammaproteobacteria</taxon>
        <taxon>Thiohalomonadales</taxon>
        <taxon>Thiohalophilaceae</taxon>
        <taxon>Thiohalophilus</taxon>
    </lineage>
</organism>
<evidence type="ECO:0000256" key="2">
    <source>
        <dbReference type="ARBA" id="ARBA00022617"/>
    </source>
</evidence>
<keyword evidence="4 5" id="KW-0408">Iron</keyword>
<proteinExistence type="predicted"/>
<feature type="binding site" description="distal binding residue" evidence="5">
    <location>
        <position position="53"/>
    </location>
    <ligand>
        <name>heme</name>
        <dbReference type="ChEBI" id="CHEBI:30413"/>
    </ligand>
    <ligandPart>
        <name>Fe</name>
        <dbReference type="ChEBI" id="CHEBI:18248"/>
    </ligandPart>
</feature>
<dbReference type="RefSeq" id="WP_134082186.1">
    <property type="nucleotide sequence ID" value="NZ_SOQX01000002.1"/>
</dbReference>
<dbReference type="Gene3D" id="1.10.490.10">
    <property type="entry name" value="Globins"/>
    <property type="match status" value="1"/>
</dbReference>
<name>A0A4R8IZL6_9GAMM</name>
<sequence length="125" mass="13859">MENASLYERLGGSNGINTLVEKIVANHMENPTIRARFRPYLDTPEKLATTKQHLCAFLEAGSGGNAEYRGRSMPETHRGMNINATEYLAAVDDIMAALEEEQIDAQTQKDVLAIAYSLKGEILHH</sequence>
<keyword evidence="2 5" id="KW-0349">Heme</keyword>
<comment type="caution">
    <text evidence="6">The sequence shown here is derived from an EMBL/GenBank/DDBJ whole genome shotgun (WGS) entry which is preliminary data.</text>
</comment>
<dbReference type="Proteomes" id="UP000294914">
    <property type="component" value="Unassembled WGS sequence"/>
</dbReference>
<reference evidence="6 7" key="1">
    <citation type="submission" date="2019-03" db="EMBL/GenBank/DDBJ databases">
        <title>Genomic Encyclopedia of Type Strains, Phase IV (KMG-IV): sequencing the most valuable type-strain genomes for metagenomic binning, comparative biology and taxonomic classification.</title>
        <authorList>
            <person name="Goeker M."/>
        </authorList>
    </citation>
    <scope>NUCLEOTIDE SEQUENCE [LARGE SCALE GENOMIC DNA]</scope>
    <source>
        <strain evidence="6 7">DSM 16326</strain>
    </source>
</reference>
<evidence type="ECO:0000313" key="7">
    <source>
        <dbReference type="Proteomes" id="UP000294914"/>
    </source>
</evidence>
<keyword evidence="3 5" id="KW-0479">Metal-binding</keyword>